<protein>
    <submittedName>
        <fullName evidence="8">FtsX-like permease family protein</fullName>
    </submittedName>
</protein>
<accession>A0A3D9HZ05</accession>
<keyword evidence="9" id="KW-1185">Reference proteome</keyword>
<dbReference type="PANTHER" id="PTHR46795">
    <property type="entry name" value="ABC TRANSPORTER PERMEASE-RELATED-RELATED"/>
    <property type="match status" value="1"/>
</dbReference>
<sequence length="628" mass="70502">MTFRQFAFNNVLRNKRTYAAYFLSSAFSVMVFFVYAVFAFHPDLANGKINNNISTGMHFAEGLIYVFSFFFVLYSMSAFLKTRKKEFGLMIMLGMTHTQLRKMVFLENVLIGFFATISGIVLGLVLSKLLLLASENFLQLDESLPFYMPIKAIMLALAAFIVLFVLISLFTVIILRANNLIDLIKGSSKPRTEPKSSVLLSWLALILLAGGYAVAMIVKGIFVVYAMIPVTLVVIIGTYFLFTQLSVYLIHKSRSKRSFFWRGTNMLFLSDLSYRMKDNARTFFMVAALSAVSFSAIGSLVGFKTMSTEVLLNENPFAFEYVSYEGNESVAPTHLEAIESALRAGKFDYARLQATLSEQTTDSGSKVTVVKASEYNAIAQAANEQTVQLSGDQAAMVYYANKVMGEKTEQKARSVRLSAGYELKPSTSISPTSLLIDDSYYVIADSLFDMLDRRETNVFYAFDVKGDYKKTLKIGRNLTEIFHGDNFRFQSLAYDAHQLTQGFGVVLFIGLFIGAVFFVAAGSFLYFRLYADLPDDKAKFASIMKLGLTDGELSKILTRQLLILFFAPIAVAIVHGAIALNSLQRLFGYSLMRESFLVLGTFVLIQVVYFLLIRTRYIRQVLDFIPNR</sequence>
<evidence type="ECO:0000256" key="3">
    <source>
        <dbReference type="ARBA" id="ARBA00022692"/>
    </source>
</evidence>
<reference evidence="8 9" key="1">
    <citation type="submission" date="2018-07" db="EMBL/GenBank/DDBJ databases">
        <title>Genomic Encyclopedia of Type Strains, Phase III (KMG-III): the genomes of soil and plant-associated and newly described type strains.</title>
        <authorList>
            <person name="Whitman W."/>
        </authorList>
    </citation>
    <scope>NUCLEOTIDE SEQUENCE [LARGE SCALE GENOMIC DNA]</scope>
    <source>
        <strain evidence="8 9">CECT 8236</strain>
    </source>
</reference>
<dbReference type="InterPro" id="IPR003838">
    <property type="entry name" value="ABC3_permease_C"/>
</dbReference>
<keyword evidence="4 6" id="KW-1133">Transmembrane helix</keyword>
<feature type="transmembrane region" description="Helical" evidence="6">
    <location>
        <begin position="224"/>
        <end position="250"/>
    </location>
</feature>
<dbReference type="InterPro" id="IPR027022">
    <property type="entry name" value="ABC_permease_BceB-typ"/>
</dbReference>
<keyword evidence="5 6" id="KW-0472">Membrane</keyword>
<keyword evidence="2 6" id="KW-1003">Cell membrane</keyword>
<feature type="transmembrane region" description="Helical" evidence="6">
    <location>
        <begin position="20"/>
        <end position="42"/>
    </location>
</feature>
<feature type="transmembrane region" description="Helical" evidence="6">
    <location>
        <begin position="103"/>
        <end position="126"/>
    </location>
</feature>
<name>A0A3D9HZ05_9BACL</name>
<proteinExistence type="inferred from homology"/>
<keyword evidence="3 6" id="KW-0812">Transmembrane</keyword>
<feature type="domain" description="ABC3 transporter permease C-terminal" evidence="7">
    <location>
        <begin position="63"/>
        <end position="177"/>
    </location>
</feature>
<dbReference type="AlphaFoldDB" id="A0A3D9HZ05"/>
<evidence type="ECO:0000256" key="5">
    <source>
        <dbReference type="ARBA" id="ARBA00023136"/>
    </source>
</evidence>
<comment type="caution">
    <text evidence="8">The sequence shown here is derived from an EMBL/GenBank/DDBJ whole genome shotgun (WGS) entry which is preliminary data.</text>
</comment>
<keyword evidence="6" id="KW-0813">Transport</keyword>
<comment type="subcellular location">
    <subcellularLocation>
        <location evidence="1 6">Cell membrane</location>
        <topology evidence="1 6">Multi-pass membrane protein</topology>
    </subcellularLocation>
</comment>
<feature type="transmembrane region" description="Helical" evidence="6">
    <location>
        <begin position="595"/>
        <end position="613"/>
    </location>
</feature>
<dbReference type="Pfam" id="PF02687">
    <property type="entry name" value="FtsX"/>
    <property type="match status" value="1"/>
</dbReference>
<dbReference type="OrthoDB" id="1937696at2"/>
<evidence type="ECO:0000256" key="2">
    <source>
        <dbReference type="ARBA" id="ARBA00022475"/>
    </source>
</evidence>
<feature type="transmembrane region" description="Helical" evidence="6">
    <location>
        <begin position="196"/>
        <end position="218"/>
    </location>
</feature>
<dbReference type="Proteomes" id="UP000256869">
    <property type="component" value="Unassembled WGS sequence"/>
</dbReference>
<feature type="transmembrane region" description="Helical" evidence="6">
    <location>
        <begin position="283"/>
        <end position="303"/>
    </location>
</feature>
<evidence type="ECO:0000313" key="9">
    <source>
        <dbReference type="Proteomes" id="UP000256869"/>
    </source>
</evidence>
<dbReference type="RefSeq" id="WP_115995253.1">
    <property type="nucleotide sequence ID" value="NZ_QRDY01000022.1"/>
</dbReference>
<feature type="transmembrane region" description="Helical" evidence="6">
    <location>
        <begin position="503"/>
        <end position="527"/>
    </location>
</feature>
<feature type="transmembrane region" description="Helical" evidence="6">
    <location>
        <begin position="561"/>
        <end position="583"/>
    </location>
</feature>
<organism evidence="8 9">
    <name type="scientific">Cohnella lupini</name>
    <dbReference type="NCBI Taxonomy" id="1294267"/>
    <lineage>
        <taxon>Bacteria</taxon>
        <taxon>Bacillati</taxon>
        <taxon>Bacillota</taxon>
        <taxon>Bacilli</taxon>
        <taxon>Bacillales</taxon>
        <taxon>Paenibacillaceae</taxon>
        <taxon>Cohnella</taxon>
    </lineage>
</organism>
<dbReference type="PIRSF" id="PIRSF018968">
    <property type="entry name" value="ABC_permease_BceB"/>
    <property type="match status" value="1"/>
</dbReference>
<gene>
    <name evidence="8" type="ORF">DFP95_12249</name>
</gene>
<dbReference type="GO" id="GO:0005886">
    <property type="term" value="C:plasma membrane"/>
    <property type="evidence" value="ECO:0007669"/>
    <property type="project" value="UniProtKB-SubCell"/>
</dbReference>
<evidence type="ECO:0000256" key="4">
    <source>
        <dbReference type="ARBA" id="ARBA00022989"/>
    </source>
</evidence>
<evidence type="ECO:0000259" key="7">
    <source>
        <dbReference type="Pfam" id="PF02687"/>
    </source>
</evidence>
<dbReference type="PANTHER" id="PTHR46795:SF2">
    <property type="entry name" value="ABC TRANSPORTER, PERMEASE PROTEIN"/>
    <property type="match status" value="1"/>
</dbReference>
<evidence type="ECO:0000256" key="1">
    <source>
        <dbReference type="ARBA" id="ARBA00004651"/>
    </source>
</evidence>
<comment type="similarity">
    <text evidence="6">Belongs to the ABC-4 integral membrane protein family.</text>
</comment>
<evidence type="ECO:0000256" key="6">
    <source>
        <dbReference type="PIRNR" id="PIRNR018968"/>
    </source>
</evidence>
<feature type="transmembrane region" description="Helical" evidence="6">
    <location>
        <begin position="146"/>
        <end position="175"/>
    </location>
</feature>
<feature type="transmembrane region" description="Helical" evidence="6">
    <location>
        <begin position="62"/>
        <end position="82"/>
    </location>
</feature>
<evidence type="ECO:0000313" key="8">
    <source>
        <dbReference type="EMBL" id="RED54724.1"/>
    </source>
</evidence>
<dbReference type="EMBL" id="QRDY01000022">
    <property type="protein sequence ID" value="RED54724.1"/>
    <property type="molecule type" value="Genomic_DNA"/>
</dbReference>
<dbReference type="InterPro" id="IPR052536">
    <property type="entry name" value="ABC-4_Integral_Memb_Prot"/>
</dbReference>
<dbReference type="GO" id="GO:0055085">
    <property type="term" value="P:transmembrane transport"/>
    <property type="evidence" value="ECO:0007669"/>
    <property type="project" value="UniProtKB-UniRule"/>
</dbReference>